<proteinExistence type="predicted"/>
<dbReference type="Proteomes" id="UP001595075">
    <property type="component" value="Unassembled WGS sequence"/>
</dbReference>
<gene>
    <name evidence="1" type="ORF">VTL71DRAFT_3469</name>
</gene>
<evidence type="ECO:0000313" key="2">
    <source>
        <dbReference type="Proteomes" id="UP001595075"/>
    </source>
</evidence>
<comment type="caution">
    <text evidence="1">The sequence shown here is derived from an EMBL/GenBank/DDBJ whole genome shotgun (WGS) entry which is preliminary data.</text>
</comment>
<organism evidence="1 2">
    <name type="scientific">Oculimacula yallundae</name>
    <dbReference type="NCBI Taxonomy" id="86028"/>
    <lineage>
        <taxon>Eukaryota</taxon>
        <taxon>Fungi</taxon>
        <taxon>Dikarya</taxon>
        <taxon>Ascomycota</taxon>
        <taxon>Pezizomycotina</taxon>
        <taxon>Leotiomycetes</taxon>
        <taxon>Helotiales</taxon>
        <taxon>Ploettnerulaceae</taxon>
        <taxon>Oculimacula</taxon>
    </lineage>
</organism>
<dbReference type="EMBL" id="JAZHXI010000012">
    <property type="protein sequence ID" value="KAL2065799.1"/>
    <property type="molecule type" value="Genomic_DNA"/>
</dbReference>
<sequence length="332" mass="36118">MFMVKSAKYKGCICETPAGFYVNMASGDEQLDTLLLWRLMGAHGPELTPVTEPTPVSSPAPSTPVASCISKKDGRNFPASVFGGAKYNIYSKFCDIWVGSPGQELKMTVDANGNNKSPVGQLSIRPRVAPQEPGRYMNWGIDLGFKPSEGGKECAFDCMRAFKEMKNGCSNGGLDGGMETPGSIDVGCGVFDYNIIPPPTTPLELQERHCYSSNDVPSHQDIHASRVEKMAQWACLLNKGRPIRSGDKSNNINWPTWDGKQPILAKVFWKEGCILENGLEMDSANPLSQPAPVSVYCDKLLVDNYKMCNNGGIGGYIQAGCLVFDFIAKHDA</sequence>
<protein>
    <submittedName>
        <fullName evidence="1">Uncharacterized protein</fullName>
    </submittedName>
</protein>
<keyword evidence="2" id="KW-1185">Reference proteome</keyword>
<reference evidence="1 2" key="1">
    <citation type="journal article" date="2024" name="Commun. Biol.">
        <title>Comparative genomic analysis of thermophilic fungi reveals convergent evolutionary adaptations and gene losses.</title>
        <authorList>
            <person name="Steindorff A.S."/>
            <person name="Aguilar-Pontes M.V."/>
            <person name="Robinson A.J."/>
            <person name="Andreopoulos B."/>
            <person name="LaButti K."/>
            <person name="Kuo A."/>
            <person name="Mondo S."/>
            <person name="Riley R."/>
            <person name="Otillar R."/>
            <person name="Haridas S."/>
            <person name="Lipzen A."/>
            <person name="Grimwood J."/>
            <person name="Schmutz J."/>
            <person name="Clum A."/>
            <person name="Reid I.D."/>
            <person name="Moisan M.C."/>
            <person name="Butler G."/>
            <person name="Nguyen T.T.M."/>
            <person name="Dewar K."/>
            <person name="Conant G."/>
            <person name="Drula E."/>
            <person name="Henrissat B."/>
            <person name="Hansel C."/>
            <person name="Singer S."/>
            <person name="Hutchinson M.I."/>
            <person name="de Vries R.P."/>
            <person name="Natvig D.O."/>
            <person name="Powell A.J."/>
            <person name="Tsang A."/>
            <person name="Grigoriev I.V."/>
        </authorList>
    </citation>
    <scope>NUCLEOTIDE SEQUENCE [LARGE SCALE GENOMIC DNA]</scope>
    <source>
        <strain evidence="1 2">CBS 494.80</strain>
    </source>
</reference>
<evidence type="ECO:0000313" key="1">
    <source>
        <dbReference type="EMBL" id="KAL2065799.1"/>
    </source>
</evidence>
<accession>A0ABR4C783</accession>
<name>A0ABR4C783_9HELO</name>